<dbReference type="GO" id="GO:0016301">
    <property type="term" value="F:kinase activity"/>
    <property type="evidence" value="ECO:0007669"/>
    <property type="project" value="UniProtKB-KW"/>
</dbReference>
<dbReference type="Gene3D" id="3.40.50.300">
    <property type="entry name" value="P-loop containing nucleotide triphosphate hydrolases"/>
    <property type="match status" value="1"/>
</dbReference>
<evidence type="ECO:0000313" key="2">
    <source>
        <dbReference type="Proteomes" id="UP001157017"/>
    </source>
</evidence>
<dbReference type="Proteomes" id="UP001157017">
    <property type="component" value="Unassembled WGS sequence"/>
</dbReference>
<organism evidence="1 2">
    <name type="scientific">Angustibacter aerolatus</name>
    <dbReference type="NCBI Taxonomy" id="1162965"/>
    <lineage>
        <taxon>Bacteria</taxon>
        <taxon>Bacillati</taxon>
        <taxon>Actinomycetota</taxon>
        <taxon>Actinomycetes</taxon>
        <taxon>Kineosporiales</taxon>
        <taxon>Kineosporiaceae</taxon>
    </lineage>
</organism>
<evidence type="ECO:0000313" key="1">
    <source>
        <dbReference type="EMBL" id="GMA85083.1"/>
    </source>
</evidence>
<protein>
    <submittedName>
        <fullName evidence="1">Adenylate kinase</fullName>
    </submittedName>
</protein>
<reference evidence="2" key="1">
    <citation type="journal article" date="2019" name="Int. J. Syst. Evol. Microbiol.">
        <title>The Global Catalogue of Microorganisms (GCM) 10K type strain sequencing project: providing services to taxonomists for standard genome sequencing and annotation.</title>
        <authorList>
            <consortium name="The Broad Institute Genomics Platform"/>
            <consortium name="The Broad Institute Genome Sequencing Center for Infectious Disease"/>
            <person name="Wu L."/>
            <person name="Ma J."/>
        </authorList>
    </citation>
    <scope>NUCLEOTIDE SEQUENCE [LARGE SCALE GENOMIC DNA]</scope>
    <source>
        <strain evidence="2">NBRC 108730</strain>
    </source>
</reference>
<dbReference type="InterPro" id="IPR027417">
    <property type="entry name" value="P-loop_NTPase"/>
</dbReference>
<dbReference type="EMBL" id="BSUZ01000001">
    <property type="protein sequence ID" value="GMA85083.1"/>
    <property type="molecule type" value="Genomic_DNA"/>
</dbReference>
<proteinExistence type="predicted"/>
<accession>A0ABQ6JC94</accession>
<keyword evidence="1" id="KW-0418">Kinase</keyword>
<keyword evidence="1" id="KW-0808">Transferase</keyword>
<keyword evidence="2" id="KW-1185">Reference proteome</keyword>
<sequence>MSRPFVIGVDGPSGSGKSVLADRLAAALGAAVIRLDDVYPGWGGLEASVPRVVAWALAPLADGRPARWRRFDWVAGRYAEWHTAPRRDVVVLEGVGAGARACATHLDVLLWVEAPEAERYGRAMRRDGVGYRPHWRQWAAAEQVHHRREGTRERADVVLRG</sequence>
<comment type="caution">
    <text evidence="1">The sequence shown here is derived from an EMBL/GenBank/DDBJ whole genome shotgun (WGS) entry which is preliminary data.</text>
</comment>
<dbReference type="SUPFAM" id="SSF52540">
    <property type="entry name" value="P-loop containing nucleoside triphosphate hydrolases"/>
    <property type="match status" value="1"/>
</dbReference>
<name>A0ABQ6JC94_9ACTN</name>
<gene>
    <name evidence="1" type="ORF">GCM10025868_03330</name>
</gene>